<accession>A0A5A8CLA6</accession>
<dbReference type="EMBL" id="VLTN01000014">
    <property type="protein sequence ID" value="KAA0153903.1"/>
    <property type="molecule type" value="Genomic_DNA"/>
</dbReference>
<feature type="transmembrane region" description="Helical" evidence="1">
    <location>
        <begin position="445"/>
        <end position="463"/>
    </location>
</feature>
<keyword evidence="1" id="KW-0812">Transmembrane</keyword>
<feature type="domain" description="Heparan-alpha-glucosaminide N-acetyltransferase catalytic" evidence="3">
    <location>
        <begin position="340"/>
        <end position="466"/>
    </location>
</feature>
<evidence type="ECO:0000313" key="5">
    <source>
        <dbReference type="Proteomes" id="UP000323011"/>
    </source>
</evidence>
<evidence type="ECO:0000256" key="1">
    <source>
        <dbReference type="SAM" id="Phobius"/>
    </source>
</evidence>
<reference evidence="4 5" key="1">
    <citation type="submission" date="2019-07" db="EMBL/GenBank/DDBJ databases">
        <title>Genomes of Cafeteria roenbergensis.</title>
        <authorList>
            <person name="Fischer M.G."/>
            <person name="Hackl T."/>
            <person name="Roman M."/>
        </authorList>
    </citation>
    <scope>NUCLEOTIDE SEQUENCE [LARGE SCALE GENOMIC DNA]</scope>
    <source>
        <strain evidence="4 5">BVI</strain>
    </source>
</reference>
<feature type="chain" id="PRO_5022902061" description="Heparan-alpha-glucosaminide N-acetyltransferase catalytic domain-containing protein" evidence="2">
    <location>
        <begin position="21"/>
        <end position="831"/>
    </location>
</feature>
<protein>
    <recommendedName>
        <fullName evidence="3">Heparan-alpha-glucosaminide N-acetyltransferase catalytic domain-containing protein</fullName>
    </recommendedName>
</protein>
<dbReference type="AlphaFoldDB" id="A0A5A8CLA6"/>
<dbReference type="Proteomes" id="UP000323011">
    <property type="component" value="Unassembled WGS sequence"/>
</dbReference>
<feature type="signal peptide" evidence="2">
    <location>
        <begin position="1"/>
        <end position="20"/>
    </location>
</feature>
<dbReference type="Pfam" id="PF07786">
    <property type="entry name" value="HGSNAT_cat"/>
    <property type="match status" value="1"/>
</dbReference>
<evidence type="ECO:0000313" key="4">
    <source>
        <dbReference type="EMBL" id="KAA0153903.1"/>
    </source>
</evidence>
<keyword evidence="1" id="KW-1133">Transmembrane helix</keyword>
<feature type="transmembrane region" description="Helical" evidence="1">
    <location>
        <begin position="373"/>
        <end position="396"/>
    </location>
</feature>
<dbReference type="InterPro" id="IPR012429">
    <property type="entry name" value="HGSNAT_cat"/>
</dbReference>
<gene>
    <name evidence="4" type="ORF">FNF29_02891</name>
</gene>
<feature type="transmembrane region" description="Helical" evidence="1">
    <location>
        <begin position="693"/>
        <end position="711"/>
    </location>
</feature>
<keyword evidence="1" id="KW-0472">Membrane</keyword>
<feature type="transmembrane region" description="Helical" evidence="1">
    <location>
        <begin position="804"/>
        <end position="822"/>
    </location>
</feature>
<feature type="transmembrane region" description="Helical" evidence="1">
    <location>
        <begin position="275"/>
        <end position="299"/>
    </location>
</feature>
<evidence type="ECO:0000256" key="2">
    <source>
        <dbReference type="SAM" id="SignalP"/>
    </source>
</evidence>
<evidence type="ECO:0000259" key="3">
    <source>
        <dbReference type="Pfam" id="PF07786"/>
    </source>
</evidence>
<keyword evidence="2" id="KW-0732">Signal</keyword>
<feature type="transmembrane region" description="Helical" evidence="1">
    <location>
        <begin position="546"/>
        <end position="567"/>
    </location>
</feature>
<organism evidence="4 5">
    <name type="scientific">Cafeteria roenbergensis</name>
    <name type="common">Marine flagellate</name>
    <dbReference type="NCBI Taxonomy" id="33653"/>
    <lineage>
        <taxon>Eukaryota</taxon>
        <taxon>Sar</taxon>
        <taxon>Stramenopiles</taxon>
        <taxon>Bigyra</taxon>
        <taxon>Opalozoa</taxon>
        <taxon>Bicosoecida</taxon>
        <taxon>Cafeteriaceae</taxon>
        <taxon>Cafeteria</taxon>
    </lineage>
</organism>
<name>A0A5A8CLA6_CAFRO</name>
<feature type="transmembrane region" description="Helical" evidence="1">
    <location>
        <begin position="346"/>
        <end position="367"/>
    </location>
</feature>
<dbReference type="PANTHER" id="PTHR31061:SF24">
    <property type="entry name" value="LD22376P"/>
    <property type="match status" value="1"/>
</dbReference>
<keyword evidence="5" id="KW-1185">Reference proteome</keyword>
<proteinExistence type="predicted"/>
<feature type="transmembrane region" description="Helical" evidence="1">
    <location>
        <begin position="723"/>
        <end position="747"/>
    </location>
</feature>
<sequence length="831" mass="87288">MSRAALWVLAAAALALSSSAFKLRMVNGLETKVSIVLMPSKQSIASAAPLSVGPTTPMSQLPGNSSGWDFQVQAQGYSAVGIPELASFGEQNTTMGTVVVYLDELTASMTASVIWDLNQSWPSDGIDRARVRFISAVPAVVQTRTVTADCVDCLKPVQTPYLAPAAPSAEWPLPSGSALPGAKLPPFPGYAVFRTAFALELDVVWPNISAGFLMPGAVSMPSPPVLCNSTLDVAEHSVVTAFILPLPRNASTNGTNASTVCNIVWAVDVEGDSTWIPLVVGMASTFGAGVGIWVAIWVADHYCIKREDEDDGMRGGREYITPAGRDLRTAARASAAPSQRVHAIDIWRGTCLLIMVFVNYGGGGYWWLDHSAWNGLTVADIVFACFVFTMGASMALSLRSQRKKGATRCAMSGRMAWRAAKLLAVGLFLNTNGGSTLNQWRLPGVLQYFAVAALVVSLIDIWMPKVAMTTFSSGGDGGGAAAGGSVNAGGSAYGGSDYAALSPHGDSMGMHSDAAAARAAFGGGSGSGGSCCGACLSFSCGDVTPYLLEWLLILGLEAVYLCIQFLMPVPGCPTGYLGPGGLADQGKYWNCPGGAHGYIDRLIFGVNHMYHNVAPTGEIVSAATCADTFRCNTYDPEGTLGAINAVVIAYLGLQAGRILLAHKTAPAKGHSDPTEGCCCSAARGGLSGVALRWLMWAVVCGLIAGGLCAFSKDGGPIPVTKNLWSTSYILGMAGASFFALALLLSIIDTGLVPWDGAPAVGLGTNSIAVYCISEVFQMYIPFTIVWRENTTFELSQDFRSHTEAVIANFVGVTMISLIAIWMRRNKIFIKL</sequence>
<comment type="caution">
    <text evidence="4">The sequence shown here is derived from an EMBL/GenBank/DDBJ whole genome shotgun (WGS) entry which is preliminary data.</text>
</comment>
<dbReference type="PANTHER" id="PTHR31061">
    <property type="entry name" value="LD22376P"/>
    <property type="match status" value="1"/>
</dbReference>